<accession>A0A380E1V7</accession>
<proteinExistence type="predicted"/>
<keyword evidence="1" id="KW-0175">Coiled coil</keyword>
<evidence type="ECO:0000313" key="3">
    <source>
        <dbReference type="Proteomes" id="UP000254502"/>
    </source>
</evidence>
<evidence type="ECO:0000256" key="1">
    <source>
        <dbReference type="SAM" id="Coils"/>
    </source>
</evidence>
<reference evidence="2 3" key="1">
    <citation type="submission" date="2018-06" db="EMBL/GenBank/DDBJ databases">
        <authorList>
            <consortium name="Pathogen Informatics"/>
            <person name="Doyle S."/>
        </authorList>
    </citation>
    <scope>NUCLEOTIDE SEQUENCE [LARGE SCALE GENOMIC DNA]</scope>
    <source>
        <strain evidence="2 3">NCTC5664</strain>
    </source>
</reference>
<name>A0A380E1V7_STAAU</name>
<evidence type="ECO:0000313" key="2">
    <source>
        <dbReference type="EMBL" id="SUK89540.1"/>
    </source>
</evidence>
<dbReference type="AlphaFoldDB" id="A0A380E1V7"/>
<gene>
    <name evidence="2" type="ORF">NCTC5664_03020</name>
</gene>
<organism evidence="2 3">
    <name type="scientific">Staphylococcus aureus</name>
    <dbReference type="NCBI Taxonomy" id="1280"/>
    <lineage>
        <taxon>Bacteria</taxon>
        <taxon>Bacillati</taxon>
        <taxon>Bacillota</taxon>
        <taxon>Bacilli</taxon>
        <taxon>Bacillales</taxon>
        <taxon>Staphylococcaceae</taxon>
        <taxon>Staphylococcus</taxon>
    </lineage>
</organism>
<dbReference type="Proteomes" id="UP000254502">
    <property type="component" value="Unassembled WGS sequence"/>
</dbReference>
<dbReference type="EMBL" id="UHAQ01000003">
    <property type="protein sequence ID" value="SUK89540.1"/>
    <property type="molecule type" value="Genomic_DNA"/>
</dbReference>
<protein>
    <submittedName>
        <fullName evidence="2">ABC transporter</fullName>
    </submittedName>
</protein>
<sequence length="54" mass="6457">MEEIDVLMIEASADYGKIKELNEEKEQLEIQYDLDITRWSELEEIKRTTIRGQL</sequence>
<feature type="coiled-coil region" evidence="1">
    <location>
        <begin position="11"/>
        <end position="38"/>
    </location>
</feature>